<dbReference type="EMBL" id="JACQMJ010000007">
    <property type="protein sequence ID" value="MBI4132299.1"/>
    <property type="molecule type" value="Genomic_DNA"/>
</dbReference>
<comment type="caution">
    <text evidence="2">The sequence shown here is derived from an EMBL/GenBank/DDBJ whole genome shotgun (WGS) entry which is preliminary data.</text>
</comment>
<sequence length="206" mass="20419">MMSRQWARLPVPPLLAIFLLTGCATYGPVGPTAPVFIGSGKTQAQFNQDDENCRRLATARAGDPAMVQEKQAATTVIGTLLGAAAGAALGGAVGGGKGAGIGAAAGGGAGLFGGLGAGTHQAQADASRIQQRWNVEFQSCMYAAGHLVPGAPAPAAQPAPAYVPPPPPPPPPTQPTGATAPPAAATSCKPSGKYVKTPQGFMPLCE</sequence>
<gene>
    <name evidence="2" type="ORF">HY474_01570</name>
</gene>
<dbReference type="PROSITE" id="PS51257">
    <property type="entry name" value="PROKAR_LIPOPROTEIN"/>
    <property type="match status" value="1"/>
</dbReference>
<protein>
    <recommendedName>
        <fullName evidence="4">Glycine-zipper-containing OmpA-like membrane domain-containing protein</fullName>
    </recommendedName>
</protein>
<evidence type="ECO:0000313" key="3">
    <source>
        <dbReference type="Proteomes" id="UP000704960"/>
    </source>
</evidence>
<name>A0A933DT48_9BACT</name>
<evidence type="ECO:0000313" key="2">
    <source>
        <dbReference type="EMBL" id="MBI4132299.1"/>
    </source>
</evidence>
<reference evidence="2" key="1">
    <citation type="submission" date="2020-07" db="EMBL/GenBank/DDBJ databases">
        <title>Huge and variable diversity of episymbiotic CPR bacteria and DPANN archaea in groundwater ecosystems.</title>
        <authorList>
            <person name="He C.Y."/>
            <person name="Keren R."/>
            <person name="Whittaker M."/>
            <person name="Farag I.F."/>
            <person name="Doudna J."/>
            <person name="Cate J.H.D."/>
            <person name="Banfield J.F."/>
        </authorList>
    </citation>
    <scope>NUCLEOTIDE SEQUENCE</scope>
    <source>
        <strain evidence="2">NC_groundwater_1226_Ag_S-0.1um_59_124</strain>
    </source>
</reference>
<feature type="compositionally biased region" description="Pro residues" evidence="1">
    <location>
        <begin position="153"/>
        <end position="174"/>
    </location>
</feature>
<dbReference type="Proteomes" id="UP000704960">
    <property type="component" value="Unassembled WGS sequence"/>
</dbReference>
<organism evidence="2 3">
    <name type="scientific">Candidatus Sungiibacteriota bacterium</name>
    <dbReference type="NCBI Taxonomy" id="2750080"/>
    <lineage>
        <taxon>Bacteria</taxon>
        <taxon>Candidatus Sungiibacteriota</taxon>
    </lineage>
</organism>
<proteinExistence type="predicted"/>
<accession>A0A933DT48</accession>
<evidence type="ECO:0008006" key="4">
    <source>
        <dbReference type="Google" id="ProtNLM"/>
    </source>
</evidence>
<dbReference type="AlphaFoldDB" id="A0A933DT48"/>
<evidence type="ECO:0000256" key="1">
    <source>
        <dbReference type="SAM" id="MobiDB-lite"/>
    </source>
</evidence>
<feature type="compositionally biased region" description="Low complexity" evidence="1">
    <location>
        <begin position="175"/>
        <end position="186"/>
    </location>
</feature>
<feature type="region of interest" description="Disordered" evidence="1">
    <location>
        <begin position="153"/>
        <end position="192"/>
    </location>
</feature>